<keyword evidence="2" id="KW-0808">Transferase</keyword>
<dbReference type="PANTHER" id="PTHR22916:SF3">
    <property type="entry name" value="UDP-GLCNAC:BETAGAL BETA-1,3-N-ACETYLGLUCOSAMINYLTRANSFERASE-LIKE PROTEIN 1"/>
    <property type="match status" value="1"/>
</dbReference>
<evidence type="ECO:0000313" key="2">
    <source>
        <dbReference type="EMBL" id="MCF4098407.1"/>
    </source>
</evidence>
<sequence>MSSVEDQSHNRIEHVIQDGGSVDNTETVIAEKLHPNVSYERMPDKGIYEGINNAIVRCRGDVIGLLHSDDVFAYSNVVEDVMTLFRSSDIDVVYSDLSLGVFLEDGSFKVVRKWKSEEFHPRLLRMGWVPPHPTLFIKRSIFDRVGFYNSNYRISGDFDFMLRLFNLTGLKFKYLPTETIHMSLGGTSTRAFYTELIKLSEDFEISNKHGLPLSGLLLKKLRKLQQFI</sequence>
<keyword evidence="3" id="KW-1185">Reference proteome</keyword>
<dbReference type="InterPro" id="IPR001173">
    <property type="entry name" value="Glyco_trans_2-like"/>
</dbReference>
<reference evidence="2 3" key="1">
    <citation type="submission" date="2022-01" db="EMBL/GenBank/DDBJ databases">
        <title>Maritalea mediterranea sp. nov., isolated from marine plastic residues from the Malva-rosa beach (Valencia, Spain).</title>
        <authorList>
            <person name="Vidal-Verdu A."/>
            <person name="Molina-Menor E."/>
            <person name="Pascual J."/>
            <person name="Pereto J."/>
            <person name="Porcar M."/>
        </authorList>
    </citation>
    <scope>NUCLEOTIDE SEQUENCE [LARGE SCALE GENOMIC DNA]</scope>
    <source>
        <strain evidence="2 3">P4.10X</strain>
    </source>
</reference>
<gene>
    <name evidence="2" type="ORF">L1I42_07890</name>
</gene>
<dbReference type="GO" id="GO:0016757">
    <property type="term" value="F:glycosyltransferase activity"/>
    <property type="evidence" value="ECO:0007669"/>
    <property type="project" value="UniProtKB-KW"/>
</dbReference>
<dbReference type="EC" id="2.4.-.-" evidence="2"/>
<name>A0ABS9E879_9HYPH</name>
<dbReference type="Pfam" id="PF00535">
    <property type="entry name" value="Glycos_transf_2"/>
    <property type="match status" value="1"/>
</dbReference>
<feature type="domain" description="Glycosyltransferase 2-like" evidence="1">
    <location>
        <begin position="3"/>
        <end position="94"/>
    </location>
</feature>
<comment type="caution">
    <text evidence="2">The sequence shown here is derived from an EMBL/GenBank/DDBJ whole genome shotgun (WGS) entry which is preliminary data.</text>
</comment>
<dbReference type="PANTHER" id="PTHR22916">
    <property type="entry name" value="GLYCOSYLTRANSFERASE"/>
    <property type="match status" value="1"/>
</dbReference>
<dbReference type="InterPro" id="IPR029044">
    <property type="entry name" value="Nucleotide-diphossugar_trans"/>
</dbReference>
<keyword evidence="2" id="KW-0328">Glycosyltransferase</keyword>
<evidence type="ECO:0000313" key="3">
    <source>
        <dbReference type="Proteomes" id="UP001201217"/>
    </source>
</evidence>
<evidence type="ECO:0000259" key="1">
    <source>
        <dbReference type="Pfam" id="PF00535"/>
    </source>
</evidence>
<proteinExistence type="predicted"/>
<dbReference type="Gene3D" id="3.90.550.10">
    <property type="entry name" value="Spore Coat Polysaccharide Biosynthesis Protein SpsA, Chain A"/>
    <property type="match status" value="1"/>
</dbReference>
<dbReference type="EMBL" id="JAKGTI010000001">
    <property type="protein sequence ID" value="MCF4098407.1"/>
    <property type="molecule type" value="Genomic_DNA"/>
</dbReference>
<protein>
    <submittedName>
        <fullName evidence="2">Glycosyltransferase</fullName>
        <ecNumber evidence="2">2.4.-.-</ecNumber>
    </submittedName>
</protein>
<dbReference type="SUPFAM" id="SSF53448">
    <property type="entry name" value="Nucleotide-diphospho-sugar transferases"/>
    <property type="match status" value="1"/>
</dbReference>
<organism evidence="2 3">
    <name type="scientific">Maritalea mediterranea</name>
    <dbReference type="NCBI Taxonomy" id="2909667"/>
    <lineage>
        <taxon>Bacteria</taxon>
        <taxon>Pseudomonadati</taxon>
        <taxon>Pseudomonadota</taxon>
        <taxon>Alphaproteobacteria</taxon>
        <taxon>Hyphomicrobiales</taxon>
        <taxon>Devosiaceae</taxon>
        <taxon>Maritalea</taxon>
    </lineage>
</organism>
<accession>A0ABS9E879</accession>
<dbReference type="Proteomes" id="UP001201217">
    <property type="component" value="Unassembled WGS sequence"/>
</dbReference>